<proteinExistence type="inferred from homology"/>
<feature type="domain" description="5'-Nucleotidase C-terminal" evidence="4">
    <location>
        <begin position="254"/>
        <end position="401"/>
    </location>
</feature>
<accession>M5RT76</accession>
<dbReference type="EMBL" id="ANOG01000087">
    <property type="protein sequence ID" value="EMI22495.1"/>
    <property type="molecule type" value="Genomic_DNA"/>
</dbReference>
<dbReference type="InterPro" id="IPR029052">
    <property type="entry name" value="Metallo-depent_PP-like"/>
</dbReference>
<dbReference type="GO" id="GO:0016787">
    <property type="term" value="F:hydrolase activity"/>
    <property type="evidence" value="ECO:0007669"/>
    <property type="project" value="UniProtKB-KW"/>
</dbReference>
<evidence type="ECO:0000313" key="6">
    <source>
        <dbReference type="Proteomes" id="UP000011991"/>
    </source>
</evidence>
<gene>
    <name evidence="5" type="ORF">RMSM_00558</name>
</gene>
<dbReference type="Gene3D" id="3.90.780.10">
    <property type="entry name" value="5'-Nucleotidase, C-terminal domain"/>
    <property type="match status" value="1"/>
</dbReference>
<comment type="similarity">
    <text evidence="2">Belongs to the 5'-nucleotidase family.</text>
</comment>
<sequence>MFDAGDLIGDTMIAQLTDGEALVRIFETLRYDAVVIGNHEPDFGGGTLAKRIDTAGFAVIAANVRRKDSGTLLTRPYIIKDFDGVKVGVIGLAYPKTPWTTAPKNVANFVFEDPADVARNAVKELRSQGVDLVIALTHLGLGADVELAKQVQGIDVIVGGHSHNRMHEARRVGETLIVQAGAHGSDLGRLDLVVENGKITEHRRNLYPLLATEFDQDSAVQQVVEDIHAPYRDVLDEPIGQADEWLIRAQTLAGQQPRKRDAQSPVDSLFADILRETTRSDVAFLPGVGYGVAIPPGKITAPQLRQLVPHEGKVVTMQLSGKQIRDILNQAVENVFTKDIDKKVGGMIQVSGLHFTYDPKRSSGNRIVEIQMQERPWRADRTYRVATNSMLVSGGHRQSTFSGGSQLQEHGSQYEMIKSYFQKQSGVSSPDDIRIRQVG</sequence>
<feature type="non-terminal residue" evidence="5">
    <location>
        <position position="439"/>
    </location>
</feature>
<keyword evidence="2" id="KW-0378">Hydrolase</keyword>
<dbReference type="CDD" id="cd00845">
    <property type="entry name" value="MPP_UshA_N_like"/>
    <property type="match status" value="1"/>
</dbReference>
<feature type="domain" description="Calcineurin-like phosphoesterase" evidence="3">
    <location>
        <begin position="4"/>
        <end position="164"/>
    </location>
</feature>
<keyword evidence="6" id="KW-1185">Reference proteome</keyword>
<evidence type="ECO:0000259" key="3">
    <source>
        <dbReference type="Pfam" id="PF00149"/>
    </source>
</evidence>
<dbReference type="Gene3D" id="3.60.21.10">
    <property type="match status" value="1"/>
</dbReference>
<dbReference type="InterPro" id="IPR004843">
    <property type="entry name" value="Calcineurin-like_PHP"/>
</dbReference>
<dbReference type="Pfam" id="PF00149">
    <property type="entry name" value="Metallophos"/>
    <property type="match status" value="1"/>
</dbReference>
<protein>
    <submittedName>
        <fullName evidence="5">5'-nucleotidase domain-containing protein</fullName>
    </submittedName>
</protein>
<name>M5RT76_9BACT</name>
<dbReference type="GO" id="GO:0000166">
    <property type="term" value="F:nucleotide binding"/>
    <property type="evidence" value="ECO:0007669"/>
    <property type="project" value="UniProtKB-KW"/>
</dbReference>
<dbReference type="SUPFAM" id="SSF56300">
    <property type="entry name" value="Metallo-dependent phosphatases"/>
    <property type="match status" value="1"/>
</dbReference>
<dbReference type="AlphaFoldDB" id="M5RT76"/>
<evidence type="ECO:0000256" key="1">
    <source>
        <dbReference type="ARBA" id="ARBA00022729"/>
    </source>
</evidence>
<evidence type="ECO:0000313" key="5">
    <source>
        <dbReference type="EMBL" id="EMI22495.1"/>
    </source>
</evidence>
<dbReference type="Proteomes" id="UP000011991">
    <property type="component" value="Unassembled WGS sequence"/>
</dbReference>
<dbReference type="PANTHER" id="PTHR11575:SF24">
    <property type="entry name" value="5'-NUCLEOTIDASE"/>
    <property type="match status" value="1"/>
</dbReference>
<evidence type="ECO:0000259" key="4">
    <source>
        <dbReference type="Pfam" id="PF02872"/>
    </source>
</evidence>
<dbReference type="GO" id="GO:0009166">
    <property type="term" value="P:nucleotide catabolic process"/>
    <property type="evidence" value="ECO:0007669"/>
    <property type="project" value="InterPro"/>
</dbReference>
<dbReference type="PANTHER" id="PTHR11575">
    <property type="entry name" value="5'-NUCLEOTIDASE-RELATED"/>
    <property type="match status" value="1"/>
</dbReference>
<keyword evidence="1" id="KW-0732">Signal</keyword>
<organism evidence="5 6">
    <name type="scientific">Rhodopirellula maiorica SM1</name>
    <dbReference type="NCBI Taxonomy" id="1265738"/>
    <lineage>
        <taxon>Bacteria</taxon>
        <taxon>Pseudomonadati</taxon>
        <taxon>Planctomycetota</taxon>
        <taxon>Planctomycetia</taxon>
        <taxon>Pirellulales</taxon>
        <taxon>Pirellulaceae</taxon>
        <taxon>Novipirellula</taxon>
    </lineage>
</organism>
<dbReference type="Pfam" id="PF02872">
    <property type="entry name" value="5_nucleotid_C"/>
    <property type="match status" value="1"/>
</dbReference>
<dbReference type="InterPro" id="IPR036907">
    <property type="entry name" value="5'-Nucleotdase_C_sf"/>
</dbReference>
<keyword evidence="2" id="KW-0547">Nucleotide-binding</keyword>
<evidence type="ECO:0000256" key="2">
    <source>
        <dbReference type="RuleBase" id="RU362119"/>
    </source>
</evidence>
<reference evidence="5 6" key="1">
    <citation type="journal article" date="2013" name="Mar. Genomics">
        <title>Expression of sulfatases in Rhodopirellula baltica and the diversity of sulfatases in the genus Rhodopirellula.</title>
        <authorList>
            <person name="Wegner C.E."/>
            <person name="Richter-Heitmann T."/>
            <person name="Klindworth A."/>
            <person name="Klockow C."/>
            <person name="Richter M."/>
            <person name="Achstetter T."/>
            <person name="Glockner F.O."/>
            <person name="Harder J."/>
        </authorList>
    </citation>
    <scope>NUCLEOTIDE SEQUENCE [LARGE SCALE GENOMIC DNA]</scope>
    <source>
        <strain evidence="5 6">SM1</strain>
    </source>
</reference>
<dbReference type="GO" id="GO:0030288">
    <property type="term" value="C:outer membrane-bounded periplasmic space"/>
    <property type="evidence" value="ECO:0007669"/>
    <property type="project" value="TreeGrafter"/>
</dbReference>
<dbReference type="SUPFAM" id="SSF55816">
    <property type="entry name" value="5'-nucleotidase (syn. UDP-sugar hydrolase), C-terminal domain"/>
    <property type="match status" value="1"/>
</dbReference>
<dbReference type="PRINTS" id="PR01607">
    <property type="entry name" value="APYRASEFAMLY"/>
</dbReference>
<comment type="caution">
    <text evidence="5">The sequence shown here is derived from an EMBL/GenBank/DDBJ whole genome shotgun (WGS) entry which is preliminary data.</text>
</comment>
<dbReference type="InterPro" id="IPR008334">
    <property type="entry name" value="5'-Nucleotdase_C"/>
</dbReference>
<dbReference type="InterPro" id="IPR006179">
    <property type="entry name" value="5_nucleotidase/apyrase"/>
</dbReference>